<dbReference type="eggNOG" id="COG3210">
    <property type="taxonomic scope" value="Bacteria"/>
</dbReference>
<name>Z9JF49_9GAMM</name>
<reference evidence="2" key="2">
    <citation type="submission" date="2021-11" db="EMBL/GenBank/DDBJ databases">
        <title>Genome sequence of Xylella taiwanensis PLS432.</title>
        <authorList>
            <person name="Weng L.-W."/>
            <person name="Su C.-C."/>
            <person name="Tsai C.-W."/>
            <person name="Kuo C.-H."/>
        </authorList>
    </citation>
    <scope>NUCLEOTIDE SEQUENCE</scope>
    <source>
        <strain evidence="2">PLS432</strain>
    </source>
</reference>
<proteinExistence type="predicted"/>
<keyword evidence="4" id="KW-1185">Reference proteome</keyword>
<dbReference type="EMBL" id="JDSQ01000039">
    <property type="protein sequence ID" value="EWS77005.1"/>
    <property type="molecule type" value="Genomic_DNA"/>
</dbReference>
<accession>Z9JF49</accession>
<dbReference type="OrthoDB" id="2664633at2"/>
<sequence length="90" mass="10213">MSDTLRVFDSQVLTDDQIKNYAQQLSGNAPLKEVKHGLYTAKCDDGTILHLRALTPSPKKWNKARWAIYILNSPSLTPVANRKSVELKFR</sequence>
<dbReference type="KEGG" id="xtw:AB672_06950"/>
<dbReference type="RefSeq" id="WP_038273025.1">
    <property type="nucleotide sequence ID" value="NZ_CP053627.1"/>
</dbReference>
<evidence type="ECO:0000313" key="2">
    <source>
        <dbReference type="EMBL" id="MCD8474120.1"/>
    </source>
</evidence>
<evidence type="ECO:0000313" key="1">
    <source>
        <dbReference type="EMBL" id="EWS77005.1"/>
    </source>
</evidence>
<comment type="caution">
    <text evidence="1">The sequence shown here is derived from an EMBL/GenBank/DDBJ whole genome shotgun (WGS) entry which is preliminary data.</text>
</comment>
<evidence type="ECO:0000313" key="4">
    <source>
        <dbReference type="Proteomes" id="UP001430701"/>
    </source>
</evidence>
<organism evidence="1 3">
    <name type="scientific">Xylella taiwanensis</name>
    <dbReference type="NCBI Taxonomy" id="1444770"/>
    <lineage>
        <taxon>Bacteria</taxon>
        <taxon>Pseudomonadati</taxon>
        <taxon>Pseudomonadota</taxon>
        <taxon>Gammaproteobacteria</taxon>
        <taxon>Lysobacterales</taxon>
        <taxon>Lysobacteraceae</taxon>
        <taxon>Xylella</taxon>
    </lineage>
</organism>
<evidence type="ECO:0000313" key="3">
    <source>
        <dbReference type="Proteomes" id="UP000020406"/>
    </source>
</evidence>
<dbReference type="STRING" id="1444770.AF72_13090"/>
<dbReference type="EMBL" id="JAJPPU010000004">
    <property type="protein sequence ID" value="MCD8474120.1"/>
    <property type="molecule type" value="Genomic_DNA"/>
</dbReference>
<reference evidence="1 3" key="1">
    <citation type="journal article" date="2014" name="Genome Announc.">
        <title>Draft Genome Sequence of Xylella fastidiosa Pear Leaf Scorch Strain in Taiwan.</title>
        <authorList>
            <person name="Su C.C."/>
            <person name="Deng W.L."/>
            <person name="Jan F.J."/>
            <person name="Chang C.J."/>
            <person name="Huang H."/>
            <person name="Chen J."/>
        </authorList>
    </citation>
    <scope>NUCLEOTIDE SEQUENCE [LARGE SCALE GENOMIC DNA]</scope>
    <source>
        <strain evidence="1 3">PLS229</strain>
    </source>
</reference>
<dbReference type="Proteomes" id="UP000020406">
    <property type="component" value="Unassembled WGS sequence"/>
</dbReference>
<gene>
    <name evidence="1" type="ORF">AF72_13090</name>
    <name evidence="2" type="ORF">LPH55_11800</name>
</gene>
<dbReference type="Proteomes" id="UP001430701">
    <property type="component" value="Unassembled WGS sequence"/>
</dbReference>
<dbReference type="AlphaFoldDB" id="Z9JF49"/>
<dbReference type="GeneID" id="68901022"/>
<protein>
    <submittedName>
        <fullName evidence="2">Hemagglutinin</fullName>
    </submittedName>
</protein>